<dbReference type="Gene3D" id="3.20.20.70">
    <property type="entry name" value="Aldolase class I"/>
    <property type="match status" value="1"/>
</dbReference>
<dbReference type="EMBL" id="BKCJ010529074">
    <property type="protein sequence ID" value="GFA99223.1"/>
    <property type="molecule type" value="Genomic_DNA"/>
</dbReference>
<protein>
    <submittedName>
        <fullName evidence="4">Triosephosphate isomerase, chloroplastic</fullName>
    </submittedName>
</protein>
<comment type="pathway">
    <text evidence="3">Carbohydrate biosynthesis.</text>
</comment>
<comment type="similarity">
    <text evidence="1">Belongs to the triosephosphate isomerase family.</text>
</comment>
<comment type="subunit">
    <text evidence="2">Homodimer.</text>
</comment>
<dbReference type="InterPro" id="IPR000652">
    <property type="entry name" value="Triosephosphate_isomerase"/>
</dbReference>
<evidence type="ECO:0000256" key="3">
    <source>
        <dbReference type="ARBA" id="ARBA00024331"/>
    </source>
</evidence>
<name>A0A699KPU9_TANCI</name>
<gene>
    <name evidence="4" type="ORF">Tci_671195</name>
</gene>
<reference evidence="4" key="1">
    <citation type="journal article" date="2019" name="Sci. Rep.">
        <title>Draft genome of Tanacetum cinerariifolium, the natural source of mosquito coil.</title>
        <authorList>
            <person name="Yamashiro T."/>
            <person name="Shiraishi A."/>
            <person name="Satake H."/>
            <person name="Nakayama K."/>
        </authorList>
    </citation>
    <scope>NUCLEOTIDE SEQUENCE</scope>
</reference>
<evidence type="ECO:0000313" key="4">
    <source>
        <dbReference type="EMBL" id="GFA99223.1"/>
    </source>
</evidence>
<keyword evidence="4" id="KW-0413">Isomerase</keyword>
<evidence type="ECO:0000256" key="2">
    <source>
        <dbReference type="ARBA" id="ARBA00011738"/>
    </source>
</evidence>
<dbReference type="AlphaFoldDB" id="A0A699KPU9"/>
<comment type="caution">
    <text evidence="4">The sequence shown here is derived from an EMBL/GenBank/DDBJ whole genome shotgun (WGS) entry which is preliminary data.</text>
</comment>
<organism evidence="4">
    <name type="scientific">Tanacetum cinerariifolium</name>
    <name type="common">Dalmatian daisy</name>
    <name type="synonym">Chrysanthemum cinerariifolium</name>
    <dbReference type="NCBI Taxonomy" id="118510"/>
    <lineage>
        <taxon>Eukaryota</taxon>
        <taxon>Viridiplantae</taxon>
        <taxon>Streptophyta</taxon>
        <taxon>Embryophyta</taxon>
        <taxon>Tracheophyta</taxon>
        <taxon>Spermatophyta</taxon>
        <taxon>Magnoliopsida</taxon>
        <taxon>eudicotyledons</taxon>
        <taxon>Gunneridae</taxon>
        <taxon>Pentapetalae</taxon>
        <taxon>asterids</taxon>
        <taxon>campanulids</taxon>
        <taxon>Asterales</taxon>
        <taxon>Asteraceae</taxon>
        <taxon>Asteroideae</taxon>
        <taxon>Anthemideae</taxon>
        <taxon>Anthemidinae</taxon>
        <taxon>Tanacetum</taxon>
    </lineage>
</organism>
<proteinExistence type="inferred from homology"/>
<feature type="non-terminal residue" evidence="4">
    <location>
        <position position="1"/>
    </location>
</feature>
<dbReference type="InterPro" id="IPR013785">
    <property type="entry name" value="Aldolase_TIM"/>
</dbReference>
<evidence type="ECO:0000256" key="1">
    <source>
        <dbReference type="ARBA" id="ARBA00007422"/>
    </source>
</evidence>
<dbReference type="GO" id="GO:0004807">
    <property type="term" value="F:triose-phosphate isomerase activity"/>
    <property type="evidence" value="ECO:0007669"/>
    <property type="project" value="InterPro"/>
</dbReference>
<dbReference type="PROSITE" id="PS51440">
    <property type="entry name" value="TIM_2"/>
    <property type="match status" value="1"/>
</dbReference>
<sequence>FFVGGNWKCNGTKDSIKQLVSDLNSATLEPDVG</sequence>
<accession>A0A699KPU9</accession>